<dbReference type="RefSeq" id="WP_075004674.1">
    <property type="nucleotide sequence ID" value="NZ_FOAP01000001.1"/>
</dbReference>
<reference evidence="3" key="1">
    <citation type="submission" date="2016-10" db="EMBL/GenBank/DDBJ databases">
        <authorList>
            <person name="Varghese N."/>
            <person name="Submissions S."/>
        </authorList>
    </citation>
    <scope>NUCLEOTIDE SEQUENCE [LARGE SCALE GENOMIC DNA]</scope>
    <source>
        <strain evidence="3">DSM 17044</strain>
    </source>
</reference>
<evidence type="ECO:0000313" key="2">
    <source>
        <dbReference type="EMBL" id="SEK37586.1"/>
    </source>
</evidence>
<evidence type="ECO:0000259" key="1">
    <source>
        <dbReference type="PROSITE" id="PS51186"/>
    </source>
</evidence>
<dbReference type="PROSITE" id="PS51186">
    <property type="entry name" value="GNAT"/>
    <property type="match status" value="1"/>
</dbReference>
<dbReference type="PANTHER" id="PTHR43792:SF1">
    <property type="entry name" value="N-ACETYLTRANSFERASE DOMAIN-CONTAINING PROTEIN"/>
    <property type="match status" value="1"/>
</dbReference>
<dbReference type="GO" id="GO:0016747">
    <property type="term" value="F:acyltransferase activity, transferring groups other than amino-acyl groups"/>
    <property type="evidence" value="ECO:0007669"/>
    <property type="project" value="InterPro"/>
</dbReference>
<dbReference type="AlphaFoldDB" id="A0A1H7GH70"/>
<accession>A0A1H7GH70</accession>
<proteinExistence type="predicted"/>
<gene>
    <name evidence="2" type="ORF">SAMN05444354_101413</name>
</gene>
<dbReference type="InterPro" id="IPR016181">
    <property type="entry name" value="Acyl_CoA_acyltransferase"/>
</dbReference>
<dbReference type="Gene3D" id="3.40.630.30">
    <property type="match status" value="1"/>
</dbReference>
<feature type="domain" description="N-acetyltransferase" evidence="1">
    <location>
        <begin position="8"/>
        <end position="174"/>
    </location>
</feature>
<dbReference type="InterPro" id="IPR000182">
    <property type="entry name" value="GNAT_dom"/>
</dbReference>
<name>A0A1H7GH70_STIAU</name>
<dbReference type="Pfam" id="PF13302">
    <property type="entry name" value="Acetyltransf_3"/>
    <property type="match status" value="1"/>
</dbReference>
<dbReference type="Proteomes" id="UP000182719">
    <property type="component" value="Unassembled WGS sequence"/>
</dbReference>
<protein>
    <submittedName>
        <fullName evidence="2">Protein N-acetyltransferase, RimJ/RimL family</fullName>
    </submittedName>
</protein>
<dbReference type="PANTHER" id="PTHR43792">
    <property type="entry name" value="GNAT FAMILY, PUTATIVE (AFU_ORTHOLOGUE AFUA_3G00765)-RELATED-RELATED"/>
    <property type="match status" value="1"/>
</dbReference>
<keyword evidence="3" id="KW-1185">Reference proteome</keyword>
<dbReference type="OrthoDB" id="9801656at2"/>
<dbReference type="EMBL" id="FOAP01000001">
    <property type="protein sequence ID" value="SEK37586.1"/>
    <property type="molecule type" value="Genomic_DNA"/>
</dbReference>
<organism evidence="2 3">
    <name type="scientific">Stigmatella aurantiaca</name>
    <dbReference type="NCBI Taxonomy" id="41"/>
    <lineage>
        <taxon>Bacteria</taxon>
        <taxon>Pseudomonadati</taxon>
        <taxon>Myxococcota</taxon>
        <taxon>Myxococcia</taxon>
        <taxon>Myxococcales</taxon>
        <taxon>Cystobacterineae</taxon>
        <taxon>Archangiaceae</taxon>
        <taxon>Stigmatella</taxon>
    </lineage>
</organism>
<sequence length="182" mass="21540">MELLTPRLRLREFEPEDWRWTWPYESDPETVRYGSHGIRSPEESQKYIADSRATAVESPRRIFDLAVVLREEERLIGRCGLKVVDPEQREGALWYILDRSRWGKGYITEASEAMLEFGFGTLGLHRVWADCDPRNHGSVKVMQKLGMRHEAHFRENVFLKDEWCDSVIYALLDREWAARTRR</sequence>
<dbReference type="SUPFAM" id="SSF55729">
    <property type="entry name" value="Acyl-CoA N-acyltransferases (Nat)"/>
    <property type="match status" value="1"/>
</dbReference>
<dbReference type="InterPro" id="IPR051531">
    <property type="entry name" value="N-acetyltransferase"/>
</dbReference>
<keyword evidence="2" id="KW-0808">Transferase</keyword>
<evidence type="ECO:0000313" key="3">
    <source>
        <dbReference type="Proteomes" id="UP000182719"/>
    </source>
</evidence>